<dbReference type="PROSITE" id="PS00108">
    <property type="entry name" value="PROTEIN_KINASE_ST"/>
    <property type="match status" value="1"/>
</dbReference>
<comment type="caution">
    <text evidence="12">The sequence shown here is derived from an EMBL/GenBank/DDBJ whole genome shotgun (WGS) entry which is preliminary data.</text>
</comment>
<evidence type="ECO:0000256" key="1">
    <source>
        <dbReference type="ARBA" id="ARBA00012513"/>
    </source>
</evidence>
<evidence type="ECO:0000256" key="7">
    <source>
        <dbReference type="ARBA" id="ARBA00047899"/>
    </source>
</evidence>
<dbReference type="AlphaFoldDB" id="A0A367FXG5"/>
<keyword evidence="5 12" id="KW-0418">Kinase</keyword>
<dbReference type="PANTHER" id="PTHR24363:SF0">
    <property type="entry name" value="SERINE_THREONINE KINASE LIKE DOMAIN CONTAINING 1"/>
    <property type="match status" value="1"/>
</dbReference>
<comment type="catalytic activity">
    <reaction evidence="8">
        <text>L-seryl-[protein] + ATP = O-phospho-L-seryl-[protein] + ADP + H(+)</text>
        <dbReference type="Rhea" id="RHEA:17989"/>
        <dbReference type="Rhea" id="RHEA-COMP:9863"/>
        <dbReference type="Rhea" id="RHEA-COMP:11604"/>
        <dbReference type="ChEBI" id="CHEBI:15378"/>
        <dbReference type="ChEBI" id="CHEBI:29999"/>
        <dbReference type="ChEBI" id="CHEBI:30616"/>
        <dbReference type="ChEBI" id="CHEBI:83421"/>
        <dbReference type="ChEBI" id="CHEBI:456216"/>
        <dbReference type="EC" id="2.7.11.1"/>
    </reaction>
</comment>
<keyword evidence="2 12" id="KW-0723">Serine/threonine-protein kinase</keyword>
<dbReference type="EC" id="2.7.11.1" evidence="1"/>
<evidence type="ECO:0000313" key="13">
    <source>
        <dbReference type="Proteomes" id="UP000253208"/>
    </source>
</evidence>
<accession>A0A367FXG5</accession>
<feature type="binding site" evidence="9">
    <location>
        <position position="58"/>
    </location>
    <ligand>
        <name>ATP</name>
        <dbReference type="ChEBI" id="CHEBI:30616"/>
    </ligand>
</feature>
<keyword evidence="10" id="KW-0472">Membrane</keyword>
<dbReference type="SMART" id="SM00220">
    <property type="entry name" value="S_TKc"/>
    <property type="match status" value="1"/>
</dbReference>
<keyword evidence="6 9" id="KW-0067">ATP-binding</keyword>
<reference evidence="12 13" key="1">
    <citation type="submission" date="2018-02" db="EMBL/GenBank/DDBJ databases">
        <title>Complete genome sequencing of Faecalibacterium prausnitzii strains isolated from the human gut.</title>
        <authorList>
            <person name="Fitzgerald B.C."/>
            <person name="Shkoporov A.N."/>
            <person name="Ross P.R."/>
            <person name="Hill C."/>
        </authorList>
    </citation>
    <scope>NUCLEOTIDE SEQUENCE [LARGE SCALE GENOMIC DNA]</scope>
    <source>
        <strain evidence="12 13">APC942/31-1</strain>
    </source>
</reference>
<keyword evidence="4 9" id="KW-0547">Nucleotide-binding</keyword>
<evidence type="ECO:0000313" key="12">
    <source>
        <dbReference type="EMBL" id="RCH42411.1"/>
    </source>
</evidence>
<keyword evidence="3" id="KW-0808">Transferase</keyword>
<organism evidence="12 13">
    <name type="scientific">Blautia obeum</name>
    <dbReference type="NCBI Taxonomy" id="40520"/>
    <lineage>
        <taxon>Bacteria</taxon>
        <taxon>Bacillati</taxon>
        <taxon>Bacillota</taxon>
        <taxon>Clostridia</taxon>
        <taxon>Lachnospirales</taxon>
        <taxon>Lachnospiraceae</taxon>
        <taxon>Blautia</taxon>
    </lineage>
</organism>
<feature type="domain" description="Protein kinase" evidence="11">
    <location>
        <begin position="22"/>
        <end position="345"/>
    </location>
</feature>
<name>A0A367FXG5_9FIRM</name>
<keyword evidence="10" id="KW-0812">Transmembrane</keyword>
<evidence type="ECO:0000256" key="9">
    <source>
        <dbReference type="PROSITE-ProRule" id="PRU10141"/>
    </source>
</evidence>
<dbReference type="CDD" id="cd14014">
    <property type="entry name" value="STKc_PknB_like"/>
    <property type="match status" value="1"/>
</dbReference>
<dbReference type="EMBL" id="PSQG01000022">
    <property type="protein sequence ID" value="RCH42411.1"/>
    <property type="molecule type" value="Genomic_DNA"/>
</dbReference>
<dbReference type="InterPro" id="IPR000719">
    <property type="entry name" value="Prot_kinase_dom"/>
</dbReference>
<dbReference type="PANTHER" id="PTHR24363">
    <property type="entry name" value="SERINE/THREONINE PROTEIN KINASE"/>
    <property type="match status" value="1"/>
</dbReference>
<dbReference type="PROSITE" id="PS50011">
    <property type="entry name" value="PROTEIN_KINASE_DOM"/>
    <property type="match status" value="1"/>
</dbReference>
<keyword evidence="10" id="KW-1133">Transmembrane helix</keyword>
<dbReference type="GO" id="GO:0005524">
    <property type="term" value="F:ATP binding"/>
    <property type="evidence" value="ECO:0007669"/>
    <property type="project" value="UniProtKB-UniRule"/>
</dbReference>
<comment type="catalytic activity">
    <reaction evidence="7">
        <text>L-threonyl-[protein] + ATP = O-phospho-L-threonyl-[protein] + ADP + H(+)</text>
        <dbReference type="Rhea" id="RHEA:46608"/>
        <dbReference type="Rhea" id="RHEA-COMP:11060"/>
        <dbReference type="Rhea" id="RHEA-COMP:11605"/>
        <dbReference type="ChEBI" id="CHEBI:15378"/>
        <dbReference type="ChEBI" id="CHEBI:30013"/>
        <dbReference type="ChEBI" id="CHEBI:30616"/>
        <dbReference type="ChEBI" id="CHEBI:61977"/>
        <dbReference type="ChEBI" id="CHEBI:456216"/>
        <dbReference type="EC" id="2.7.11.1"/>
    </reaction>
</comment>
<dbReference type="Proteomes" id="UP000253208">
    <property type="component" value="Unassembled WGS sequence"/>
</dbReference>
<evidence type="ECO:0000256" key="2">
    <source>
        <dbReference type="ARBA" id="ARBA00022527"/>
    </source>
</evidence>
<evidence type="ECO:0000256" key="3">
    <source>
        <dbReference type="ARBA" id="ARBA00022679"/>
    </source>
</evidence>
<dbReference type="InterPro" id="IPR017441">
    <property type="entry name" value="Protein_kinase_ATP_BS"/>
</dbReference>
<dbReference type="PROSITE" id="PS00107">
    <property type="entry name" value="PROTEIN_KINASE_ATP"/>
    <property type="match status" value="1"/>
</dbReference>
<dbReference type="Gene3D" id="1.10.510.10">
    <property type="entry name" value="Transferase(Phosphotransferase) domain 1"/>
    <property type="match status" value="1"/>
</dbReference>
<dbReference type="Pfam" id="PF00069">
    <property type="entry name" value="Pkinase"/>
    <property type="match status" value="1"/>
</dbReference>
<proteinExistence type="predicted"/>
<sequence>MLSDRNERKVICLIGNVLKERYCIVEQIGHGGGGSLYLAKDMELGICRAVKEIPIAKKKEARLMQHLEYPAIPKIIDYVETGEYCYLIMEYIKGQSLGELLRSGKRFSLREILALGKEIARVLEYLHSRKPPVCYGDLKPDNLMFSETGHLYLIDLGSAMFDHGKRKQICEGTKGYAAPEQYQGYLRPGSDIYALGKTLEKLCGKKKWQWILYPDFFWLLFRCTRKQEKYRYSDMSVVQKKIQKLENRYRMITWRKRFLEAATAGILIGTLILIAGLLKTEEFSVAISEVTDLYYEARQYPEDSKDREKCCMAAEKRLQRLSRNYGEKEQQRRIELLLAWNAELLCEPEKAALYYENLLLYDAEYPVAYGEYGMFLIRTGQKEASRKLWEDYKEKEKAELLDDSESRNLQLWEEINEKKKRK</sequence>
<evidence type="ECO:0000256" key="4">
    <source>
        <dbReference type="ARBA" id="ARBA00022741"/>
    </source>
</evidence>
<gene>
    <name evidence="12" type="ORF">C4886_14085</name>
</gene>
<evidence type="ECO:0000256" key="6">
    <source>
        <dbReference type="ARBA" id="ARBA00022840"/>
    </source>
</evidence>
<dbReference type="GO" id="GO:0004674">
    <property type="term" value="F:protein serine/threonine kinase activity"/>
    <property type="evidence" value="ECO:0007669"/>
    <property type="project" value="UniProtKB-KW"/>
</dbReference>
<dbReference type="SUPFAM" id="SSF56112">
    <property type="entry name" value="Protein kinase-like (PK-like)"/>
    <property type="match status" value="1"/>
</dbReference>
<evidence type="ECO:0000256" key="10">
    <source>
        <dbReference type="SAM" id="Phobius"/>
    </source>
</evidence>
<feature type="transmembrane region" description="Helical" evidence="10">
    <location>
        <begin position="258"/>
        <end position="278"/>
    </location>
</feature>
<evidence type="ECO:0000256" key="5">
    <source>
        <dbReference type="ARBA" id="ARBA00022777"/>
    </source>
</evidence>
<dbReference type="InterPro" id="IPR008271">
    <property type="entry name" value="Ser/Thr_kinase_AS"/>
</dbReference>
<dbReference type="InterPro" id="IPR011009">
    <property type="entry name" value="Kinase-like_dom_sf"/>
</dbReference>
<evidence type="ECO:0000259" key="11">
    <source>
        <dbReference type="PROSITE" id="PS50011"/>
    </source>
</evidence>
<evidence type="ECO:0000256" key="8">
    <source>
        <dbReference type="ARBA" id="ARBA00048679"/>
    </source>
</evidence>
<protein>
    <recommendedName>
        <fullName evidence="1">non-specific serine/threonine protein kinase</fullName>
        <ecNumber evidence="1">2.7.11.1</ecNumber>
    </recommendedName>
</protein>